<dbReference type="InterPro" id="IPR011009">
    <property type="entry name" value="Kinase-like_dom_sf"/>
</dbReference>
<dbReference type="PROSITE" id="PS00108">
    <property type="entry name" value="PROTEIN_KINASE_ST"/>
    <property type="match status" value="1"/>
</dbReference>
<dbReference type="AlphaFoldDB" id="A0AAD3THX3"/>
<comment type="caution">
    <text evidence="5">The sequence shown here is derived from an EMBL/GenBank/DDBJ whole genome shotgun (WGS) entry which is preliminary data.</text>
</comment>
<dbReference type="InterPro" id="IPR000719">
    <property type="entry name" value="Prot_kinase_dom"/>
</dbReference>
<dbReference type="InterPro" id="IPR050108">
    <property type="entry name" value="CDK"/>
</dbReference>
<dbReference type="PROSITE" id="PS50011">
    <property type="entry name" value="PROTEIN_KINASE_DOM"/>
    <property type="match status" value="1"/>
</dbReference>
<evidence type="ECO:0000256" key="3">
    <source>
        <dbReference type="ARBA" id="ARBA00022840"/>
    </source>
</evidence>
<organism evidence="5 6">
    <name type="scientific">Nepenthes gracilis</name>
    <name type="common">Slender pitcher plant</name>
    <dbReference type="NCBI Taxonomy" id="150966"/>
    <lineage>
        <taxon>Eukaryota</taxon>
        <taxon>Viridiplantae</taxon>
        <taxon>Streptophyta</taxon>
        <taxon>Embryophyta</taxon>
        <taxon>Tracheophyta</taxon>
        <taxon>Spermatophyta</taxon>
        <taxon>Magnoliopsida</taxon>
        <taxon>eudicotyledons</taxon>
        <taxon>Gunneridae</taxon>
        <taxon>Pentapetalae</taxon>
        <taxon>Caryophyllales</taxon>
        <taxon>Nepenthaceae</taxon>
        <taxon>Nepenthes</taxon>
    </lineage>
</organism>
<protein>
    <recommendedName>
        <fullName evidence="4">Protein kinase domain-containing protein</fullName>
    </recommendedName>
</protein>
<keyword evidence="6" id="KW-1185">Reference proteome</keyword>
<keyword evidence="3" id="KW-0067">ATP-binding</keyword>
<dbReference type="PANTHER" id="PTHR24056">
    <property type="entry name" value="CELL DIVISION PROTEIN KINASE"/>
    <property type="match status" value="1"/>
</dbReference>
<keyword evidence="2" id="KW-0547">Nucleotide-binding</keyword>
<dbReference type="Gene3D" id="1.10.510.10">
    <property type="entry name" value="Transferase(Phosphotransferase) domain 1"/>
    <property type="match status" value="1"/>
</dbReference>
<accession>A0AAD3THX3</accession>
<dbReference type="SMART" id="SM00220">
    <property type="entry name" value="S_TKc"/>
    <property type="match status" value="1"/>
</dbReference>
<dbReference type="InterPro" id="IPR008271">
    <property type="entry name" value="Ser/Thr_kinase_AS"/>
</dbReference>
<evidence type="ECO:0000313" key="5">
    <source>
        <dbReference type="EMBL" id="GMH30215.1"/>
    </source>
</evidence>
<dbReference type="SUPFAM" id="SSF56112">
    <property type="entry name" value="Protein kinase-like (PK-like)"/>
    <property type="match status" value="1"/>
</dbReference>
<evidence type="ECO:0000313" key="6">
    <source>
        <dbReference type="Proteomes" id="UP001279734"/>
    </source>
</evidence>
<feature type="domain" description="Protein kinase" evidence="4">
    <location>
        <begin position="1"/>
        <end position="208"/>
    </location>
</feature>
<dbReference type="Proteomes" id="UP001279734">
    <property type="component" value="Unassembled WGS sequence"/>
</dbReference>
<dbReference type="FunFam" id="1.10.510.10:FF:000043">
    <property type="entry name" value="probable serine/threonine-protein kinase At1g54610"/>
    <property type="match status" value="1"/>
</dbReference>
<dbReference type="GO" id="GO:0005634">
    <property type="term" value="C:nucleus"/>
    <property type="evidence" value="ECO:0007669"/>
    <property type="project" value="TreeGrafter"/>
</dbReference>
<dbReference type="GO" id="GO:0032968">
    <property type="term" value="P:positive regulation of transcription elongation by RNA polymerase II"/>
    <property type="evidence" value="ECO:0007669"/>
    <property type="project" value="TreeGrafter"/>
</dbReference>
<dbReference type="EMBL" id="BSYO01000038">
    <property type="protein sequence ID" value="GMH30215.1"/>
    <property type="molecule type" value="Genomic_DNA"/>
</dbReference>
<name>A0AAD3THX3_NEPGR</name>
<dbReference type="PANTHER" id="PTHR24056:SF228">
    <property type="entry name" value="PROTEIN IMPAIRED IN BABA-INDUCED STERILITY 1"/>
    <property type="match status" value="1"/>
</dbReference>
<sequence length="335" mass="38186">MVGSHFGLIPSRSWRRSDKFTESQIKCFMQQLLYGLDYCHRRGIMHRDIKASNILLNNEGILKLGDFGLANFISTRYMRPLTSRVVMLWYRPPELLLGSTNYGAYVDLWSTGCVFAELLLRKPILKGKTEVEQLHKIFRLCGSPPEEFWKKSKLPHATMFKPQARYESSLCERCKGFPKPAVDMLETLLSVEPQNRGTAADALLSEYFTTMPYACDPASLPKYSPKKEIDVKTRDEVRRKKTGKVQDSSLSRVTRRHKGLPEPSSISMLGIPEEPQINRKYARRNGVNVRVYQVKKGVGKERLLIDTKSDVSEVTIASQGNIIFGDPGCNQVHFH</sequence>
<dbReference type="Pfam" id="PF00069">
    <property type="entry name" value="Pkinase"/>
    <property type="match status" value="1"/>
</dbReference>
<gene>
    <name evidence="5" type="ORF">Nepgr_032058</name>
</gene>
<evidence type="ECO:0000259" key="4">
    <source>
        <dbReference type="PROSITE" id="PS50011"/>
    </source>
</evidence>
<dbReference type="GO" id="GO:0000307">
    <property type="term" value="C:cyclin-dependent protein kinase holoenzyme complex"/>
    <property type="evidence" value="ECO:0007669"/>
    <property type="project" value="TreeGrafter"/>
</dbReference>
<evidence type="ECO:0000256" key="1">
    <source>
        <dbReference type="ARBA" id="ARBA00006485"/>
    </source>
</evidence>
<dbReference type="GO" id="GO:0008353">
    <property type="term" value="F:RNA polymerase II CTD heptapeptide repeat kinase activity"/>
    <property type="evidence" value="ECO:0007669"/>
    <property type="project" value="TreeGrafter"/>
</dbReference>
<evidence type="ECO:0000256" key="2">
    <source>
        <dbReference type="ARBA" id="ARBA00022741"/>
    </source>
</evidence>
<reference evidence="5" key="1">
    <citation type="submission" date="2023-05" db="EMBL/GenBank/DDBJ databases">
        <title>Nepenthes gracilis genome sequencing.</title>
        <authorList>
            <person name="Fukushima K."/>
        </authorList>
    </citation>
    <scope>NUCLEOTIDE SEQUENCE</scope>
    <source>
        <strain evidence="5">SING2019-196</strain>
    </source>
</reference>
<comment type="similarity">
    <text evidence="1">Belongs to the protein kinase superfamily. CMGC Ser/Thr protein kinase family. CDC2/CDKX subfamily.</text>
</comment>
<proteinExistence type="inferred from homology"/>
<dbReference type="GO" id="GO:0005524">
    <property type="term" value="F:ATP binding"/>
    <property type="evidence" value="ECO:0007669"/>
    <property type="project" value="UniProtKB-KW"/>
</dbReference>